<reference evidence="2 3" key="1">
    <citation type="submission" date="2020-02" db="EMBL/GenBank/DDBJ databases">
        <title>Draft genome sequence of Haematococcus lacustris strain NIES-144.</title>
        <authorList>
            <person name="Morimoto D."/>
            <person name="Nakagawa S."/>
            <person name="Yoshida T."/>
            <person name="Sawayama S."/>
        </authorList>
    </citation>
    <scope>NUCLEOTIDE SEQUENCE [LARGE SCALE GENOMIC DNA]</scope>
    <source>
        <strain evidence="2 3">NIES-144</strain>
    </source>
</reference>
<name>A0A699YYZ4_HAELA</name>
<dbReference type="Pfam" id="PF13508">
    <property type="entry name" value="Acetyltransf_7"/>
    <property type="match status" value="1"/>
</dbReference>
<sequence length="140" mass="15262">MNPLGLDAARFVVADTPDQPPSTSAPSAPPLLGFAQLEQKGPRPSGREWELRSLVVVPQARRRGIGSRLVAALLARVSPGDRVVLTTLAETQPFYQRCSFCVMPPHEVPRYLTLEMAVGNMLAPLVRPGQQLVAMHWTSP</sequence>
<keyword evidence="2" id="KW-0808">Transferase</keyword>
<evidence type="ECO:0000313" key="2">
    <source>
        <dbReference type="EMBL" id="GFH11984.1"/>
    </source>
</evidence>
<comment type="caution">
    <text evidence="2">The sequence shown here is derived from an EMBL/GenBank/DDBJ whole genome shotgun (WGS) entry which is preliminary data.</text>
</comment>
<protein>
    <submittedName>
        <fullName evidence="2">GCN5 family acetyltransferase</fullName>
    </submittedName>
</protein>
<dbReference type="EMBL" id="BLLF01000455">
    <property type="protein sequence ID" value="GFH11984.1"/>
    <property type="molecule type" value="Genomic_DNA"/>
</dbReference>
<proteinExistence type="predicted"/>
<evidence type="ECO:0000313" key="3">
    <source>
        <dbReference type="Proteomes" id="UP000485058"/>
    </source>
</evidence>
<dbReference type="GO" id="GO:0016747">
    <property type="term" value="F:acyltransferase activity, transferring groups other than amino-acyl groups"/>
    <property type="evidence" value="ECO:0007669"/>
    <property type="project" value="InterPro"/>
</dbReference>
<feature type="domain" description="N-acetyltransferase" evidence="1">
    <location>
        <begin position="1"/>
        <end position="117"/>
    </location>
</feature>
<evidence type="ECO:0000259" key="1">
    <source>
        <dbReference type="PROSITE" id="PS51186"/>
    </source>
</evidence>
<dbReference type="InterPro" id="IPR016181">
    <property type="entry name" value="Acyl_CoA_acyltransferase"/>
</dbReference>
<accession>A0A699YYZ4</accession>
<dbReference type="Gene3D" id="3.40.630.30">
    <property type="match status" value="1"/>
</dbReference>
<keyword evidence="3" id="KW-1185">Reference proteome</keyword>
<dbReference type="PROSITE" id="PS51186">
    <property type="entry name" value="GNAT"/>
    <property type="match status" value="1"/>
</dbReference>
<dbReference type="Proteomes" id="UP000485058">
    <property type="component" value="Unassembled WGS sequence"/>
</dbReference>
<dbReference type="InterPro" id="IPR000182">
    <property type="entry name" value="GNAT_dom"/>
</dbReference>
<organism evidence="2 3">
    <name type="scientific">Haematococcus lacustris</name>
    <name type="common">Green alga</name>
    <name type="synonym">Haematococcus pluvialis</name>
    <dbReference type="NCBI Taxonomy" id="44745"/>
    <lineage>
        <taxon>Eukaryota</taxon>
        <taxon>Viridiplantae</taxon>
        <taxon>Chlorophyta</taxon>
        <taxon>core chlorophytes</taxon>
        <taxon>Chlorophyceae</taxon>
        <taxon>CS clade</taxon>
        <taxon>Chlamydomonadales</taxon>
        <taxon>Haematococcaceae</taxon>
        <taxon>Haematococcus</taxon>
    </lineage>
</organism>
<dbReference type="SUPFAM" id="SSF55729">
    <property type="entry name" value="Acyl-CoA N-acyltransferases (Nat)"/>
    <property type="match status" value="1"/>
</dbReference>
<gene>
    <name evidence="2" type="ORF">HaLaN_07591</name>
</gene>
<dbReference type="CDD" id="cd04301">
    <property type="entry name" value="NAT_SF"/>
    <property type="match status" value="1"/>
</dbReference>
<dbReference type="AlphaFoldDB" id="A0A699YYZ4"/>